<name>A0A8A4TJB5_SULCO</name>
<keyword evidence="3" id="KW-1185">Reference proteome</keyword>
<organism evidence="2 3">
    <name type="scientific">Sulfidibacter corallicola</name>
    <dbReference type="NCBI Taxonomy" id="2818388"/>
    <lineage>
        <taxon>Bacteria</taxon>
        <taxon>Pseudomonadati</taxon>
        <taxon>Acidobacteriota</taxon>
        <taxon>Holophagae</taxon>
        <taxon>Acanthopleuribacterales</taxon>
        <taxon>Acanthopleuribacteraceae</taxon>
        <taxon>Sulfidibacter</taxon>
    </lineage>
</organism>
<reference evidence="2" key="1">
    <citation type="submission" date="2021-03" db="EMBL/GenBank/DDBJ databases">
        <title>Acanthopleuribacteraceae sp. M133.</title>
        <authorList>
            <person name="Wang G."/>
        </authorList>
    </citation>
    <scope>NUCLEOTIDE SEQUENCE</scope>
    <source>
        <strain evidence="2">M133</strain>
    </source>
</reference>
<feature type="transmembrane region" description="Helical" evidence="1">
    <location>
        <begin position="101"/>
        <end position="124"/>
    </location>
</feature>
<keyword evidence="1" id="KW-0812">Transmembrane</keyword>
<dbReference type="AlphaFoldDB" id="A0A8A4TJB5"/>
<dbReference type="Proteomes" id="UP000663929">
    <property type="component" value="Chromosome"/>
</dbReference>
<feature type="transmembrane region" description="Helical" evidence="1">
    <location>
        <begin position="71"/>
        <end position="94"/>
    </location>
</feature>
<keyword evidence="1" id="KW-0472">Membrane</keyword>
<dbReference type="KEGG" id="scor:J3U87_25435"/>
<dbReference type="Pfam" id="PF11158">
    <property type="entry name" value="DUF2938"/>
    <property type="match status" value="1"/>
</dbReference>
<protein>
    <submittedName>
        <fullName evidence="2">DUF2938 domain-containing protein</fullName>
    </submittedName>
</protein>
<sequence length="165" mass="17933">MVGFLEFGVRAVAIGVGATFVMDLWAIFLKRCFGTPSLDYAMVGRWLGHFPQGRFRHSSIAQADPVPGERILGWCAHYAIGITFAALLLAIWGLDWARHPTFFPAVFIGVVTVVAPFFIMQPGMGAGVAASKTPHPNIARIRSLAAHTVYGLGLYLSALFWALLT</sequence>
<proteinExistence type="predicted"/>
<keyword evidence="1" id="KW-1133">Transmembrane helix</keyword>
<dbReference type="EMBL" id="CP071793">
    <property type="protein sequence ID" value="QTD48941.1"/>
    <property type="molecule type" value="Genomic_DNA"/>
</dbReference>
<evidence type="ECO:0000313" key="3">
    <source>
        <dbReference type="Proteomes" id="UP000663929"/>
    </source>
</evidence>
<evidence type="ECO:0000313" key="2">
    <source>
        <dbReference type="EMBL" id="QTD48941.1"/>
    </source>
</evidence>
<feature type="transmembrane region" description="Helical" evidence="1">
    <location>
        <begin position="7"/>
        <end position="28"/>
    </location>
</feature>
<dbReference type="RefSeq" id="WP_237378590.1">
    <property type="nucleotide sequence ID" value="NZ_CP071793.1"/>
</dbReference>
<gene>
    <name evidence="2" type="ORF">J3U87_25435</name>
</gene>
<evidence type="ECO:0000256" key="1">
    <source>
        <dbReference type="SAM" id="Phobius"/>
    </source>
</evidence>
<feature type="transmembrane region" description="Helical" evidence="1">
    <location>
        <begin position="144"/>
        <end position="164"/>
    </location>
</feature>
<dbReference type="InterPro" id="IPR021329">
    <property type="entry name" value="DUF2938"/>
</dbReference>
<accession>A0A8A4TJB5</accession>